<proteinExistence type="predicted"/>
<protein>
    <submittedName>
        <fullName evidence="1">Uncharacterized protein</fullName>
    </submittedName>
</protein>
<sequence>MSALRDPGATPSKTPPSSSSFVRRPRWRPPGSRNKPKHPVVVPMDTPNVLSSHLLEVESGSDIIRAVDDYACHRGRGICILSGIGAVANVTVR</sequence>
<evidence type="ECO:0000313" key="1">
    <source>
        <dbReference type="EMBL" id="KAI4365331.1"/>
    </source>
</evidence>
<organism evidence="1 2">
    <name type="scientific">Melastoma candidum</name>
    <dbReference type="NCBI Taxonomy" id="119954"/>
    <lineage>
        <taxon>Eukaryota</taxon>
        <taxon>Viridiplantae</taxon>
        <taxon>Streptophyta</taxon>
        <taxon>Embryophyta</taxon>
        <taxon>Tracheophyta</taxon>
        <taxon>Spermatophyta</taxon>
        <taxon>Magnoliopsida</taxon>
        <taxon>eudicotyledons</taxon>
        <taxon>Gunneridae</taxon>
        <taxon>Pentapetalae</taxon>
        <taxon>rosids</taxon>
        <taxon>malvids</taxon>
        <taxon>Myrtales</taxon>
        <taxon>Melastomataceae</taxon>
        <taxon>Melastomatoideae</taxon>
        <taxon>Melastomateae</taxon>
        <taxon>Melastoma</taxon>
    </lineage>
</organism>
<dbReference type="EMBL" id="CM042885">
    <property type="protein sequence ID" value="KAI4365331.1"/>
    <property type="molecule type" value="Genomic_DNA"/>
</dbReference>
<dbReference type="Proteomes" id="UP001057402">
    <property type="component" value="Chromosome 6"/>
</dbReference>
<comment type="caution">
    <text evidence="1">The sequence shown here is derived from an EMBL/GenBank/DDBJ whole genome shotgun (WGS) entry which is preliminary data.</text>
</comment>
<gene>
    <name evidence="1" type="ORF">MLD38_021324</name>
</gene>
<name>A0ACB9QG96_9MYRT</name>
<reference evidence="2" key="1">
    <citation type="journal article" date="2023" name="Front. Plant Sci.">
        <title>Chromosomal-level genome assembly of Melastoma candidum provides insights into trichome evolution.</title>
        <authorList>
            <person name="Zhong Y."/>
            <person name="Wu W."/>
            <person name="Sun C."/>
            <person name="Zou P."/>
            <person name="Liu Y."/>
            <person name="Dai S."/>
            <person name="Zhou R."/>
        </authorList>
    </citation>
    <scope>NUCLEOTIDE SEQUENCE [LARGE SCALE GENOMIC DNA]</scope>
</reference>
<accession>A0ACB9QG96</accession>
<keyword evidence="2" id="KW-1185">Reference proteome</keyword>
<evidence type="ECO:0000313" key="2">
    <source>
        <dbReference type="Proteomes" id="UP001057402"/>
    </source>
</evidence>